<sequence length="205" mass="22318">MELMDKLLELRISGPSTDPSQIPGLFNKLFNIFSDLQKVGATLSPLVESLILQSIVPPPASMSRFQSFQNISLQLGTKANVTARDIQTIITSANQQGLNIRQINNNRLYRSPLNNATKTLGLRGIPLLTILLWRGNTGPNNPNLLSGRPCLYCGISGHWRLTCPTLRRDAGLQLPNTPVLGRPASGNGETASLQVVAAQQKAQRN</sequence>
<dbReference type="GO" id="GO:0003676">
    <property type="term" value="F:nucleic acid binding"/>
    <property type="evidence" value="ECO:0007669"/>
    <property type="project" value="InterPro"/>
</dbReference>
<reference evidence="2" key="1">
    <citation type="submission" date="2009-11" db="EMBL/GenBank/DDBJ databases">
        <authorList>
            <consortium name="The Broad Institute Genome Sequencing Platform"/>
            <person name="Ward D."/>
            <person name="Feldgarden M."/>
            <person name="Earl A."/>
            <person name="Young S.K."/>
            <person name="Zeng Q."/>
            <person name="Koehrsen M."/>
            <person name="Alvarado L."/>
            <person name="Berlin A."/>
            <person name="Bochicchio J."/>
            <person name="Borenstein D."/>
            <person name="Chapman S.B."/>
            <person name="Chen Z."/>
            <person name="Engels R."/>
            <person name="Freedman E."/>
            <person name="Gellesch M."/>
            <person name="Goldberg J."/>
            <person name="Griggs A."/>
            <person name="Gujja S."/>
            <person name="Heilman E."/>
            <person name="Heiman D."/>
            <person name="Hepburn T."/>
            <person name="Howarth C."/>
            <person name="Jen D."/>
            <person name="Larson L."/>
            <person name="Lewis B."/>
            <person name="Mehta T."/>
            <person name="Park D."/>
            <person name="Pearson M."/>
            <person name="Roberts A."/>
            <person name="Saif S."/>
            <person name="Shea T."/>
            <person name="Shenoy N."/>
            <person name="Sisk P."/>
            <person name="Stolte C."/>
            <person name="Sykes S."/>
            <person name="Thomson T."/>
            <person name="Walk T."/>
            <person name="White J."/>
            <person name="Yandava C."/>
            <person name="Izard J."/>
            <person name="Baranova O.V."/>
            <person name="Blanton J.M."/>
            <person name="Tanner A.C."/>
            <person name="Dewhirst F.E."/>
            <person name="Haas B."/>
            <person name="Nusbaum C."/>
            <person name="Birren B."/>
        </authorList>
    </citation>
    <scope>NUCLEOTIDE SEQUENCE [LARGE SCALE GENOMIC DNA]</scope>
    <source>
        <strain evidence="2">1-1 BBBD Race 1</strain>
    </source>
</reference>
<proteinExistence type="predicted"/>
<reference evidence="2" key="2">
    <citation type="submission" date="2016-05" db="EMBL/GenBank/DDBJ databases">
        <title>Comparative analysis highlights variable genome content of wheat rusts and divergence of the mating loci.</title>
        <authorList>
            <person name="Cuomo C.A."/>
            <person name="Bakkeren G."/>
            <person name="Szabo L."/>
            <person name="Khalil H."/>
            <person name="Joly D."/>
            <person name="Goldberg J."/>
            <person name="Young S."/>
            <person name="Zeng Q."/>
            <person name="Fellers J."/>
        </authorList>
    </citation>
    <scope>NUCLEOTIDE SEQUENCE [LARGE SCALE GENOMIC DNA]</scope>
    <source>
        <strain evidence="2">1-1 BBBD Race 1</strain>
    </source>
</reference>
<reference evidence="3 4" key="3">
    <citation type="journal article" date="2017" name="G3 (Bethesda)">
        <title>Comparative analysis highlights variable genome content of wheat rusts and divergence of the mating loci.</title>
        <authorList>
            <person name="Cuomo C.A."/>
            <person name="Bakkeren G."/>
            <person name="Khalil H.B."/>
            <person name="Panwar V."/>
            <person name="Joly D."/>
            <person name="Linning R."/>
            <person name="Sakthikumar S."/>
            <person name="Song X."/>
            <person name="Adiconis X."/>
            <person name="Fan L."/>
            <person name="Goldberg J.M."/>
            <person name="Levin J.Z."/>
            <person name="Young S."/>
            <person name="Zeng Q."/>
            <person name="Anikster Y."/>
            <person name="Bruce M."/>
            <person name="Wang M."/>
            <person name="Yin C."/>
            <person name="McCallum B."/>
            <person name="Szabo L.J."/>
            <person name="Hulbert S."/>
            <person name="Chen X."/>
            <person name="Fellers J.P."/>
        </authorList>
    </citation>
    <scope>NUCLEOTIDE SEQUENCE</scope>
    <source>
        <strain evidence="4">Isolate 1-1 / race 1 (BBBD)</strain>
        <strain evidence="3">isolate 1-1 / race 1 (BBBD)</strain>
    </source>
</reference>
<dbReference type="GO" id="GO:0008270">
    <property type="term" value="F:zinc ion binding"/>
    <property type="evidence" value="ECO:0007669"/>
    <property type="project" value="InterPro"/>
</dbReference>
<protein>
    <recommendedName>
        <fullName evidence="5">CCHC-type domain-containing protein</fullName>
    </recommendedName>
</protein>
<keyword evidence="4" id="KW-1185">Reference proteome</keyword>
<name>A0A180G0H3_PUCT1</name>
<dbReference type="EnsemblFungi" id="PTTG_30102-t43_1">
    <property type="protein sequence ID" value="PTTG_30102-t43_1-p1"/>
    <property type="gene ID" value="PTTG_30102"/>
</dbReference>
<evidence type="ECO:0000313" key="3">
    <source>
        <dbReference type="EnsemblFungi" id="PTTG_30102-t43_1-p1"/>
    </source>
</evidence>
<evidence type="ECO:0000256" key="1">
    <source>
        <dbReference type="ARBA" id="ARBA00022664"/>
    </source>
</evidence>
<dbReference type="InterPro" id="IPR036875">
    <property type="entry name" value="Znf_CCHC_sf"/>
</dbReference>
<evidence type="ECO:0000313" key="2">
    <source>
        <dbReference type="EMBL" id="OAV86068.1"/>
    </source>
</evidence>
<dbReference type="VEuPathDB" id="FungiDB:PTTG_30102"/>
<evidence type="ECO:0008006" key="5">
    <source>
        <dbReference type="Google" id="ProtNLM"/>
    </source>
</evidence>
<dbReference type="SUPFAM" id="SSF57756">
    <property type="entry name" value="Retrovirus zinc finger-like domains"/>
    <property type="match status" value="1"/>
</dbReference>
<organism evidence="2">
    <name type="scientific">Puccinia triticina (isolate 1-1 / race 1 (BBBD))</name>
    <name type="common">Brown leaf rust fungus</name>
    <dbReference type="NCBI Taxonomy" id="630390"/>
    <lineage>
        <taxon>Eukaryota</taxon>
        <taxon>Fungi</taxon>
        <taxon>Dikarya</taxon>
        <taxon>Basidiomycota</taxon>
        <taxon>Pucciniomycotina</taxon>
        <taxon>Pucciniomycetes</taxon>
        <taxon>Pucciniales</taxon>
        <taxon>Pucciniaceae</taxon>
        <taxon>Puccinia</taxon>
    </lineage>
</organism>
<accession>A0A180G0H3</accession>
<evidence type="ECO:0000313" key="4">
    <source>
        <dbReference type="Proteomes" id="UP000005240"/>
    </source>
</evidence>
<gene>
    <name evidence="2" type="ORF">PTTG_30102</name>
</gene>
<keyword evidence="1" id="KW-0507">mRNA processing</keyword>
<dbReference type="AlphaFoldDB" id="A0A180G0H3"/>
<dbReference type="Proteomes" id="UP000005240">
    <property type="component" value="Unassembled WGS sequence"/>
</dbReference>
<dbReference type="OrthoDB" id="2505547at2759"/>
<dbReference type="EMBL" id="ADAS02001789">
    <property type="protein sequence ID" value="OAV86068.1"/>
    <property type="molecule type" value="Genomic_DNA"/>
</dbReference>
<dbReference type="GO" id="GO:0006397">
    <property type="term" value="P:mRNA processing"/>
    <property type="evidence" value="ECO:0007669"/>
    <property type="project" value="UniProtKB-KW"/>
</dbReference>
<dbReference type="STRING" id="630390.A0A180G0H3"/>
<reference evidence="3" key="4">
    <citation type="submission" date="2025-05" db="UniProtKB">
        <authorList>
            <consortium name="EnsemblFungi"/>
        </authorList>
    </citation>
    <scope>IDENTIFICATION</scope>
    <source>
        <strain evidence="3">isolate 1-1 / race 1 (BBBD)</strain>
    </source>
</reference>